<keyword evidence="7" id="KW-1185">Reference proteome</keyword>
<evidence type="ECO:0000313" key="7">
    <source>
        <dbReference type="Proteomes" id="UP001596481"/>
    </source>
</evidence>
<evidence type="ECO:0000256" key="4">
    <source>
        <dbReference type="PROSITE-ProRule" id="PRU00335"/>
    </source>
</evidence>
<name>A0ABD5ZDQ9_9EURY</name>
<protein>
    <submittedName>
        <fullName evidence="6">TetR/AcrR family transcriptional regulator</fullName>
    </submittedName>
</protein>
<sequence>MRGFSDDERERIRTRFIEAGRKLFSQYGIGKTTIADLTGEVGIGTSTFYQFYDSKEELYLAVLEDEGEDIAERMAAEGFFELDDPRETVEQFLRFVMDEIETNPLTRQLLVGDNIDRIRDQQSPADRREERQQDIDFVLSFLGPFIEDGRVFGQDPEIIASAVVSIPYLTLHQEDIGTERYPEVRDYVIESFARGMVREGHSAAND</sequence>
<feature type="DNA-binding region" description="H-T-H motif" evidence="4">
    <location>
        <begin position="33"/>
        <end position="52"/>
    </location>
</feature>
<reference evidence="6 7" key="1">
    <citation type="journal article" date="2019" name="Int. J. Syst. Evol. Microbiol.">
        <title>The Global Catalogue of Microorganisms (GCM) 10K type strain sequencing project: providing services to taxonomists for standard genome sequencing and annotation.</title>
        <authorList>
            <consortium name="The Broad Institute Genomics Platform"/>
            <consortium name="The Broad Institute Genome Sequencing Center for Infectious Disease"/>
            <person name="Wu L."/>
            <person name="Ma J."/>
        </authorList>
    </citation>
    <scope>NUCLEOTIDE SEQUENCE [LARGE SCALE GENOMIC DNA]</scope>
    <source>
        <strain evidence="6 7">DSM 29988</strain>
    </source>
</reference>
<dbReference type="RefSeq" id="WP_390222666.1">
    <property type="nucleotide sequence ID" value="NZ_JBHTAA010000002.1"/>
</dbReference>
<dbReference type="SUPFAM" id="SSF46689">
    <property type="entry name" value="Homeodomain-like"/>
    <property type="match status" value="1"/>
</dbReference>
<feature type="domain" description="HTH tetR-type" evidence="5">
    <location>
        <begin position="10"/>
        <end position="70"/>
    </location>
</feature>
<evidence type="ECO:0000256" key="1">
    <source>
        <dbReference type="ARBA" id="ARBA00023015"/>
    </source>
</evidence>
<evidence type="ECO:0000256" key="3">
    <source>
        <dbReference type="ARBA" id="ARBA00023163"/>
    </source>
</evidence>
<dbReference type="AlphaFoldDB" id="A0ABD5ZDQ9"/>
<dbReference type="InterPro" id="IPR001647">
    <property type="entry name" value="HTH_TetR"/>
</dbReference>
<dbReference type="EMBL" id="JBHTAA010000002">
    <property type="protein sequence ID" value="MFC7203327.1"/>
    <property type="molecule type" value="Genomic_DNA"/>
</dbReference>
<keyword evidence="1" id="KW-0805">Transcription regulation</keyword>
<organism evidence="6 7">
    <name type="scientific">Haloferax namakaokahaiae</name>
    <dbReference type="NCBI Taxonomy" id="1748331"/>
    <lineage>
        <taxon>Archaea</taxon>
        <taxon>Methanobacteriati</taxon>
        <taxon>Methanobacteriota</taxon>
        <taxon>Stenosarchaea group</taxon>
        <taxon>Halobacteria</taxon>
        <taxon>Halobacteriales</taxon>
        <taxon>Haloferacaceae</taxon>
        <taxon>Haloferax</taxon>
    </lineage>
</organism>
<dbReference type="PANTHER" id="PTHR47506:SF3">
    <property type="entry name" value="HTH-TYPE TRANSCRIPTIONAL REGULATOR LMRA"/>
    <property type="match status" value="1"/>
</dbReference>
<keyword evidence="3" id="KW-0804">Transcription</keyword>
<dbReference type="GO" id="GO:0003677">
    <property type="term" value="F:DNA binding"/>
    <property type="evidence" value="ECO:0007669"/>
    <property type="project" value="UniProtKB-UniRule"/>
</dbReference>
<dbReference type="InterPro" id="IPR009057">
    <property type="entry name" value="Homeodomain-like_sf"/>
</dbReference>
<keyword evidence="2 4" id="KW-0238">DNA-binding</keyword>
<dbReference type="PROSITE" id="PS50977">
    <property type="entry name" value="HTH_TETR_2"/>
    <property type="match status" value="1"/>
</dbReference>
<proteinExistence type="predicted"/>
<dbReference type="PANTHER" id="PTHR47506">
    <property type="entry name" value="TRANSCRIPTIONAL REGULATORY PROTEIN"/>
    <property type="match status" value="1"/>
</dbReference>
<comment type="caution">
    <text evidence="6">The sequence shown here is derived from an EMBL/GenBank/DDBJ whole genome shotgun (WGS) entry which is preliminary data.</text>
</comment>
<accession>A0ABD5ZDQ9</accession>
<gene>
    <name evidence="6" type="ORF">ACFQJC_07350</name>
</gene>
<dbReference type="Gene3D" id="1.10.357.10">
    <property type="entry name" value="Tetracycline Repressor, domain 2"/>
    <property type="match status" value="1"/>
</dbReference>
<evidence type="ECO:0000256" key="2">
    <source>
        <dbReference type="ARBA" id="ARBA00023125"/>
    </source>
</evidence>
<dbReference type="Proteomes" id="UP001596481">
    <property type="component" value="Unassembled WGS sequence"/>
</dbReference>
<dbReference type="Pfam" id="PF00440">
    <property type="entry name" value="TetR_N"/>
    <property type="match status" value="1"/>
</dbReference>
<evidence type="ECO:0000313" key="6">
    <source>
        <dbReference type="EMBL" id="MFC7203327.1"/>
    </source>
</evidence>
<evidence type="ECO:0000259" key="5">
    <source>
        <dbReference type="PROSITE" id="PS50977"/>
    </source>
</evidence>